<evidence type="ECO:0000313" key="2">
    <source>
        <dbReference type="EMBL" id="KAG0464105.1"/>
    </source>
</evidence>
<evidence type="ECO:0000256" key="1">
    <source>
        <dbReference type="PIRSR" id="PIRSR602124-2"/>
    </source>
</evidence>
<feature type="binding site" evidence="1">
    <location>
        <position position="69"/>
    </location>
    <ligand>
        <name>Zn(2+)</name>
        <dbReference type="ChEBI" id="CHEBI:29105"/>
    </ligand>
</feature>
<sequence length="112" mass="12707">MFQNGHHSQAVSTWHNCRKHLLWSSQFMTKGLLVALAVKEATATDWLNDNHPSSSPNIAHVGDFLEDEHDVVRFWLEKVNPHECPVCFQYFALKVISPGGPPDVHGDDDEHH</sequence>
<name>A0A835Q0T8_VANPL</name>
<dbReference type="OrthoDB" id="10434177at2759"/>
<keyword evidence="1" id="KW-0479">Metal-binding</keyword>
<dbReference type="GO" id="GO:0005740">
    <property type="term" value="C:mitochondrial envelope"/>
    <property type="evidence" value="ECO:0007669"/>
    <property type="project" value="InterPro"/>
</dbReference>
<reference evidence="2 3" key="1">
    <citation type="journal article" date="2020" name="Nat. Food">
        <title>A phased Vanilla planifolia genome enables genetic improvement of flavour and production.</title>
        <authorList>
            <person name="Hasing T."/>
            <person name="Tang H."/>
            <person name="Brym M."/>
            <person name="Khazi F."/>
            <person name="Huang T."/>
            <person name="Chambers A.H."/>
        </authorList>
    </citation>
    <scope>NUCLEOTIDE SEQUENCE [LARGE SCALE GENOMIC DNA]</scope>
    <source>
        <tissue evidence="2">Leaf</tissue>
    </source>
</reference>
<feature type="binding site" evidence="1">
    <location>
        <position position="84"/>
    </location>
    <ligand>
        <name>Zn(2+)</name>
        <dbReference type="ChEBI" id="CHEBI:29105"/>
    </ligand>
</feature>
<dbReference type="Gene3D" id="2.60.260.40">
    <property type="entry name" value="q5lls5 like domains"/>
    <property type="match status" value="1"/>
</dbReference>
<gene>
    <name evidence="2" type="ORF">HPP92_020174</name>
</gene>
<dbReference type="Proteomes" id="UP000636800">
    <property type="component" value="Chromosome 10"/>
</dbReference>
<dbReference type="PANTHER" id="PTHR10122:SF0">
    <property type="entry name" value="CYTOCHROME C OXIDASE SUBUNIT 5B, ISOFORM A-RELATED"/>
    <property type="match status" value="1"/>
</dbReference>
<proteinExistence type="predicted"/>
<keyword evidence="1" id="KW-0862">Zinc</keyword>
<dbReference type="SUPFAM" id="SSF57802">
    <property type="entry name" value="Rubredoxin-like"/>
    <property type="match status" value="1"/>
</dbReference>
<evidence type="ECO:0000313" key="3">
    <source>
        <dbReference type="Proteomes" id="UP000636800"/>
    </source>
</evidence>
<feature type="binding site" evidence="1">
    <location>
        <position position="87"/>
    </location>
    <ligand>
        <name>Zn(2+)</name>
        <dbReference type="ChEBI" id="CHEBI:29105"/>
    </ligand>
</feature>
<dbReference type="GO" id="GO:0046872">
    <property type="term" value="F:metal ion binding"/>
    <property type="evidence" value="ECO:0007669"/>
    <property type="project" value="UniProtKB-KW"/>
</dbReference>
<protein>
    <submittedName>
        <fullName evidence="2">Uncharacterized protein</fullName>
    </submittedName>
</protein>
<keyword evidence="3" id="KW-1185">Reference proteome</keyword>
<dbReference type="AlphaFoldDB" id="A0A835Q0T8"/>
<dbReference type="InterPro" id="IPR002124">
    <property type="entry name" value="Cyt_c_oxidase_su5b"/>
</dbReference>
<dbReference type="GO" id="GO:0006123">
    <property type="term" value="P:mitochondrial electron transport, cytochrome c to oxygen"/>
    <property type="evidence" value="ECO:0007669"/>
    <property type="project" value="InterPro"/>
</dbReference>
<dbReference type="EMBL" id="JADCNL010000010">
    <property type="protein sequence ID" value="KAG0464105.1"/>
    <property type="molecule type" value="Genomic_DNA"/>
</dbReference>
<organism evidence="2 3">
    <name type="scientific">Vanilla planifolia</name>
    <name type="common">Vanilla</name>
    <dbReference type="NCBI Taxonomy" id="51239"/>
    <lineage>
        <taxon>Eukaryota</taxon>
        <taxon>Viridiplantae</taxon>
        <taxon>Streptophyta</taxon>
        <taxon>Embryophyta</taxon>
        <taxon>Tracheophyta</taxon>
        <taxon>Spermatophyta</taxon>
        <taxon>Magnoliopsida</taxon>
        <taxon>Liliopsida</taxon>
        <taxon>Asparagales</taxon>
        <taxon>Orchidaceae</taxon>
        <taxon>Vanilloideae</taxon>
        <taxon>Vanilleae</taxon>
        <taxon>Vanilla</taxon>
    </lineage>
</organism>
<comment type="caution">
    <text evidence="2">The sequence shown here is derived from an EMBL/GenBank/DDBJ whole genome shotgun (WGS) entry which is preliminary data.</text>
</comment>
<accession>A0A835Q0T8</accession>
<dbReference type="PANTHER" id="PTHR10122">
    <property type="entry name" value="CYTOCHROME C OXIDASE SUBUNIT 5B, MITOCHONDRIAL"/>
    <property type="match status" value="1"/>
</dbReference>